<evidence type="ECO:0000313" key="2">
    <source>
        <dbReference type="EMBL" id="MFC7380904.1"/>
    </source>
</evidence>
<organism evidence="2 3">
    <name type="scientific">Sphaerisporangium rhizosphaerae</name>
    <dbReference type="NCBI Taxonomy" id="2269375"/>
    <lineage>
        <taxon>Bacteria</taxon>
        <taxon>Bacillati</taxon>
        <taxon>Actinomycetota</taxon>
        <taxon>Actinomycetes</taxon>
        <taxon>Streptosporangiales</taxon>
        <taxon>Streptosporangiaceae</taxon>
        <taxon>Sphaerisporangium</taxon>
    </lineage>
</organism>
<dbReference type="RefSeq" id="WP_380823891.1">
    <property type="nucleotide sequence ID" value="NZ_JBHTCG010000001.1"/>
</dbReference>
<keyword evidence="3" id="KW-1185">Reference proteome</keyword>
<accession>A0ABW2NUK4</accession>
<proteinExistence type="predicted"/>
<dbReference type="Proteomes" id="UP001596496">
    <property type="component" value="Unassembled WGS sequence"/>
</dbReference>
<evidence type="ECO:0000313" key="3">
    <source>
        <dbReference type="Proteomes" id="UP001596496"/>
    </source>
</evidence>
<sequence>MLYERVIAGVFRMWASWRHRMGAWSRMIAKAPFPISGSGRTGIQDRTGYLDALSRLETEEAPKLLPLAFASSGELISMLTGILGRVSPPALDLLFSHVSPAVLMAALASRDAKEVARILHFSPARDFIEYWPELPYEGKLQILEPLMSMNPQMRRKITPHLASSEGVVYISQLKAATDSHHIWHLSTYSPGVMYWRDTLNALRSLNPDDGDQRDPRIDLMNVSEAEDSASGSAVLADGLDQLFRRLGPPPDHLHNERSPLLHGGGGTAK</sequence>
<gene>
    <name evidence="2" type="ORF">ACFQSB_01720</name>
</gene>
<reference evidence="3" key="1">
    <citation type="journal article" date="2019" name="Int. J. Syst. Evol. Microbiol.">
        <title>The Global Catalogue of Microorganisms (GCM) 10K type strain sequencing project: providing services to taxonomists for standard genome sequencing and annotation.</title>
        <authorList>
            <consortium name="The Broad Institute Genomics Platform"/>
            <consortium name="The Broad Institute Genome Sequencing Center for Infectious Disease"/>
            <person name="Wu L."/>
            <person name="Ma J."/>
        </authorList>
    </citation>
    <scope>NUCLEOTIDE SEQUENCE [LARGE SCALE GENOMIC DNA]</scope>
    <source>
        <strain evidence="3">CECT 7649</strain>
    </source>
</reference>
<feature type="region of interest" description="Disordered" evidence="1">
    <location>
        <begin position="245"/>
        <end position="269"/>
    </location>
</feature>
<evidence type="ECO:0000256" key="1">
    <source>
        <dbReference type="SAM" id="MobiDB-lite"/>
    </source>
</evidence>
<dbReference type="EMBL" id="JBHTCG010000001">
    <property type="protein sequence ID" value="MFC7380904.1"/>
    <property type="molecule type" value="Genomic_DNA"/>
</dbReference>
<comment type="caution">
    <text evidence="2">The sequence shown here is derived from an EMBL/GenBank/DDBJ whole genome shotgun (WGS) entry which is preliminary data.</text>
</comment>
<protein>
    <submittedName>
        <fullName evidence="2">Uncharacterized protein</fullName>
    </submittedName>
</protein>
<name>A0ABW2NUK4_9ACTN</name>